<evidence type="ECO:0000313" key="2">
    <source>
        <dbReference type="EMBL" id="KAF6351567.1"/>
    </source>
</evidence>
<dbReference type="EMBL" id="JACAGC010000008">
    <property type="protein sequence ID" value="KAF6351567.1"/>
    <property type="molecule type" value="Genomic_DNA"/>
</dbReference>
<sequence length="142" mass="14823">MPSQSRGLSRAAVAEPESGATAACVPCAACPGTSRLTSSRDADRARARAEVGAHWAGEEEGKSPAAAAMVAREQAPRREPQGKELPPRTQRDPAGAGVADLGPPLRFSWPWRDPLPPELPAAPVAPVDQDPEWKKGGGGSRM</sequence>
<accession>A0A7J7XPD0</accession>
<organism evidence="2 3">
    <name type="scientific">Rhinolophus ferrumequinum</name>
    <name type="common">Greater horseshoe bat</name>
    <dbReference type="NCBI Taxonomy" id="59479"/>
    <lineage>
        <taxon>Eukaryota</taxon>
        <taxon>Metazoa</taxon>
        <taxon>Chordata</taxon>
        <taxon>Craniata</taxon>
        <taxon>Vertebrata</taxon>
        <taxon>Euteleostomi</taxon>
        <taxon>Mammalia</taxon>
        <taxon>Eutheria</taxon>
        <taxon>Laurasiatheria</taxon>
        <taxon>Chiroptera</taxon>
        <taxon>Yinpterochiroptera</taxon>
        <taxon>Rhinolophoidea</taxon>
        <taxon>Rhinolophidae</taxon>
        <taxon>Rhinolophinae</taxon>
        <taxon>Rhinolophus</taxon>
    </lineage>
</organism>
<dbReference type="Proteomes" id="UP000585614">
    <property type="component" value="Unassembled WGS sequence"/>
</dbReference>
<feature type="compositionally biased region" description="Basic and acidic residues" evidence="1">
    <location>
        <begin position="38"/>
        <end position="62"/>
    </location>
</feature>
<comment type="caution">
    <text evidence="2">The sequence shown here is derived from an EMBL/GenBank/DDBJ whole genome shotgun (WGS) entry which is preliminary data.</text>
</comment>
<gene>
    <name evidence="2" type="ORF">mRhiFer1_010088</name>
</gene>
<name>A0A7J7XPD0_RHIFE</name>
<feature type="region of interest" description="Disordered" evidence="1">
    <location>
        <begin position="1"/>
        <end position="142"/>
    </location>
</feature>
<evidence type="ECO:0000313" key="3">
    <source>
        <dbReference type="Proteomes" id="UP000585614"/>
    </source>
</evidence>
<protein>
    <submittedName>
        <fullName evidence="2">Uncharacterized protein</fullName>
    </submittedName>
</protein>
<feature type="compositionally biased region" description="Low complexity" evidence="1">
    <location>
        <begin position="19"/>
        <end position="33"/>
    </location>
</feature>
<feature type="compositionally biased region" description="Basic and acidic residues" evidence="1">
    <location>
        <begin position="74"/>
        <end position="91"/>
    </location>
</feature>
<evidence type="ECO:0000256" key="1">
    <source>
        <dbReference type="SAM" id="MobiDB-lite"/>
    </source>
</evidence>
<reference evidence="2 3" key="1">
    <citation type="journal article" date="2020" name="Nature">
        <title>Six reference-quality genomes reveal evolution of bat adaptations.</title>
        <authorList>
            <person name="Jebb D."/>
            <person name="Huang Z."/>
            <person name="Pippel M."/>
            <person name="Hughes G.M."/>
            <person name="Lavrichenko K."/>
            <person name="Devanna P."/>
            <person name="Winkler S."/>
            <person name="Jermiin L.S."/>
            <person name="Skirmuntt E.C."/>
            <person name="Katzourakis A."/>
            <person name="Burkitt-Gray L."/>
            <person name="Ray D.A."/>
            <person name="Sullivan K.A.M."/>
            <person name="Roscito J.G."/>
            <person name="Kirilenko B.M."/>
            <person name="Davalos L.M."/>
            <person name="Corthals A.P."/>
            <person name="Power M.L."/>
            <person name="Jones G."/>
            <person name="Ransome R.D."/>
            <person name="Dechmann D.K.N."/>
            <person name="Locatelli A.G."/>
            <person name="Puechmaille S.J."/>
            <person name="Fedrigo O."/>
            <person name="Jarvis E.D."/>
            <person name="Hiller M."/>
            <person name="Vernes S.C."/>
            <person name="Myers E.W."/>
            <person name="Teeling E.C."/>
        </authorList>
    </citation>
    <scope>NUCLEOTIDE SEQUENCE [LARGE SCALE GENOMIC DNA]</scope>
    <source>
        <strain evidence="2">MRhiFer1</strain>
        <tissue evidence="2">Lung</tissue>
    </source>
</reference>
<dbReference type="AlphaFoldDB" id="A0A7J7XPD0"/>
<proteinExistence type="predicted"/>